<evidence type="ECO:0000313" key="5">
    <source>
        <dbReference type="Proteomes" id="UP000527324"/>
    </source>
</evidence>
<keyword evidence="3" id="KW-1133">Transmembrane helix</keyword>
<keyword evidence="1" id="KW-0175">Coiled coil</keyword>
<dbReference type="Proteomes" id="UP000527324">
    <property type="component" value="Unassembled WGS sequence"/>
</dbReference>
<sequence>MTVRGERPETDDYEQARSGALYWTLSLYIGPDRVAEALNLAPGERIEPPVFRRTQRNHLPSLALGHAIDPLMNDIADREIRGELQEFLLSTADDAGIKNLDEAALAIRSHEDLIFSLPKSVSWTTEGVRFHAHPPGMDDDRLVRLRRFWLSHNDGSLSYHLSFSHYYGGGYVDAEGRRRSGYDPSTYYFLSLLQKLAAPKEYVLDPQRLKPAEADPHPFLDVFSETKLDIGPLDDIRVRRATGPEGQAPVQVEAQRFWPFVRTVFERDAVRLFPRLAAELDPSKPPRPGFETRLLELAPVMETPGLKAPKSRFMFMLHDERFFDRLMPVDEATKIPAPRKRMVQPLCYDPYQDRIRALTKPVNGRPPKAVHLGAPPAGTKAGERADPEFWNWVERRADYEAALEDGVFVRRNPTPDPARGDEGRWLPISDRATPQARMADFVEAMRTGQAVQIKAFRKPNEAEARPRLETPIEHHLPAFEIARADCLDYLFLAGFNQNIIDFMNQDTSEILDSIDPIYPDSSEQSDERFFVRYANHRAMITYVPKSRSLEIGNDYIGACPYAFLIHALALHNEFLAREHEQKTMARIDRIEALVDERAPADDPRIRAMADREPLDGEDRLSQAEFAINQAKLAEFAQYERFRHANPFRYDTERDVFKKLEELRGVSRKNKALSLAIQSLEDHASDLARRQQKRADAAQAAAERKQKDAEEAAAKRGRHLNFLLSMTGVFGAGQMFYWIGEKAAGGEGKDAEPARQLFGLLPSAPWAGNLILSLTEGLMTVALILFFVHLGRWGYAVFAKKG</sequence>
<keyword evidence="5" id="KW-1185">Reference proteome</keyword>
<keyword evidence="3" id="KW-0812">Transmembrane</keyword>
<dbReference type="AlphaFoldDB" id="A0A7W9C9R4"/>
<feature type="coiled-coil region" evidence="1">
    <location>
        <begin position="687"/>
        <end position="714"/>
    </location>
</feature>
<gene>
    <name evidence="4" type="ORF">GGQ93_003183</name>
</gene>
<comment type="caution">
    <text evidence="4">The sequence shown here is derived from an EMBL/GenBank/DDBJ whole genome shotgun (WGS) entry which is preliminary data.</text>
</comment>
<evidence type="ECO:0000256" key="2">
    <source>
        <dbReference type="SAM" id="MobiDB-lite"/>
    </source>
</evidence>
<dbReference type="RefSeq" id="WP_183218334.1">
    <property type="nucleotide sequence ID" value="NZ_CAJFZW010000027.1"/>
</dbReference>
<name>A0A7W9C9R4_9CAUL</name>
<feature type="region of interest" description="Disordered" evidence="2">
    <location>
        <begin position="362"/>
        <end position="383"/>
    </location>
</feature>
<dbReference type="EMBL" id="JACHOQ010000015">
    <property type="protein sequence ID" value="MBB5741441.1"/>
    <property type="molecule type" value="Genomic_DNA"/>
</dbReference>
<keyword evidence="3" id="KW-0472">Membrane</keyword>
<organism evidence="4 5">
    <name type="scientific">Brevundimonas aurantiaca</name>
    <dbReference type="NCBI Taxonomy" id="74316"/>
    <lineage>
        <taxon>Bacteria</taxon>
        <taxon>Pseudomonadati</taxon>
        <taxon>Pseudomonadota</taxon>
        <taxon>Alphaproteobacteria</taxon>
        <taxon>Caulobacterales</taxon>
        <taxon>Caulobacteraceae</taxon>
        <taxon>Brevundimonas</taxon>
    </lineage>
</organism>
<feature type="transmembrane region" description="Helical" evidence="3">
    <location>
        <begin position="769"/>
        <end position="790"/>
    </location>
</feature>
<evidence type="ECO:0000256" key="3">
    <source>
        <dbReference type="SAM" id="Phobius"/>
    </source>
</evidence>
<reference evidence="4 5" key="1">
    <citation type="submission" date="2020-08" db="EMBL/GenBank/DDBJ databases">
        <title>Genomic Encyclopedia of Type Strains, Phase IV (KMG-IV): sequencing the most valuable type-strain genomes for metagenomic binning, comparative biology and taxonomic classification.</title>
        <authorList>
            <person name="Goeker M."/>
        </authorList>
    </citation>
    <scope>NUCLEOTIDE SEQUENCE [LARGE SCALE GENOMIC DNA]</scope>
    <source>
        <strain evidence="4 5">DSM 4731</strain>
    </source>
</reference>
<proteinExistence type="predicted"/>
<evidence type="ECO:0000256" key="1">
    <source>
        <dbReference type="SAM" id="Coils"/>
    </source>
</evidence>
<accession>A0A7W9C9R4</accession>
<evidence type="ECO:0000313" key="4">
    <source>
        <dbReference type="EMBL" id="MBB5741441.1"/>
    </source>
</evidence>
<protein>
    <submittedName>
        <fullName evidence="4">Uncharacterized protein</fullName>
    </submittedName>
</protein>